<feature type="transmembrane region" description="Helical" evidence="1">
    <location>
        <begin position="101"/>
        <end position="119"/>
    </location>
</feature>
<keyword evidence="1" id="KW-1133">Transmembrane helix</keyword>
<dbReference type="EMBL" id="JBHTBR010000004">
    <property type="protein sequence ID" value="MFC7291607.1"/>
    <property type="molecule type" value="Genomic_DNA"/>
</dbReference>
<reference evidence="3" key="1">
    <citation type="journal article" date="2019" name="Int. J. Syst. Evol. Microbiol.">
        <title>The Global Catalogue of Microorganisms (GCM) 10K type strain sequencing project: providing services to taxonomists for standard genome sequencing and annotation.</title>
        <authorList>
            <consortium name="The Broad Institute Genomics Platform"/>
            <consortium name="The Broad Institute Genome Sequencing Center for Infectious Disease"/>
            <person name="Wu L."/>
            <person name="Ma J."/>
        </authorList>
    </citation>
    <scope>NUCLEOTIDE SEQUENCE [LARGE SCALE GENOMIC DNA]</scope>
    <source>
        <strain evidence="3">CCUG 51308</strain>
    </source>
</reference>
<evidence type="ECO:0000313" key="3">
    <source>
        <dbReference type="Proteomes" id="UP001596492"/>
    </source>
</evidence>
<protein>
    <submittedName>
        <fullName evidence="2">Uncharacterized protein</fullName>
    </submittedName>
</protein>
<feature type="transmembrane region" description="Helical" evidence="1">
    <location>
        <begin position="158"/>
        <end position="180"/>
    </location>
</feature>
<comment type="caution">
    <text evidence="2">The sequence shown here is derived from an EMBL/GenBank/DDBJ whole genome shotgun (WGS) entry which is preliminary data.</text>
</comment>
<feature type="transmembrane region" description="Helical" evidence="1">
    <location>
        <begin position="36"/>
        <end position="54"/>
    </location>
</feature>
<sequence length="194" mass="20930">MFDFLVTGAAGRLDDKSSKSSKQKTKPSDRGQGMRALFGIFPLLSIPIIIYNLLAFSRSADDPAVQVVDGAAVALDKTPHMLKLLNAPVWNIPMVADNTEWAISSGDILLILGLAFLFMEVLKSTSTGAATIMNHAVSMLLFIVALVEFLLFKNFATSVFFILSIMCLLDVLAGVVVTIVSARRDFAVGEGFGR</sequence>
<name>A0ABW2IKU4_9PROT</name>
<keyword evidence="1" id="KW-0472">Membrane</keyword>
<dbReference type="Proteomes" id="UP001596492">
    <property type="component" value="Unassembled WGS sequence"/>
</dbReference>
<dbReference type="RefSeq" id="WP_382166844.1">
    <property type="nucleotide sequence ID" value="NZ_JBHTBR010000004.1"/>
</dbReference>
<keyword evidence="3" id="KW-1185">Reference proteome</keyword>
<evidence type="ECO:0000313" key="2">
    <source>
        <dbReference type="EMBL" id="MFC7291607.1"/>
    </source>
</evidence>
<gene>
    <name evidence="2" type="ORF">ACFQS8_08270</name>
</gene>
<accession>A0ABW2IKU4</accession>
<keyword evidence="1" id="KW-0812">Transmembrane</keyword>
<proteinExistence type="predicted"/>
<feature type="transmembrane region" description="Helical" evidence="1">
    <location>
        <begin position="131"/>
        <end position="152"/>
    </location>
</feature>
<organism evidence="2 3">
    <name type="scientific">Hirschia litorea</name>
    <dbReference type="NCBI Taxonomy" id="1199156"/>
    <lineage>
        <taxon>Bacteria</taxon>
        <taxon>Pseudomonadati</taxon>
        <taxon>Pseudomonadota</taxon>
        <taxon>Alphaproteobacteria</taxon>
        <taxon>Hyphomonadales</taxon>
        <taxon>Hyphomonadaceae</taxon>
        <taxon>Hirschia</taxon>
    </lineage>
</organism>
<evidence type="ECO:0000256" key="1">
    <source>
        <dbReference type="SAM" id="Phobius"/>
    </source>
</evidence>